<gene>
    <name evidence="1" type="ORF">SSLN_LOCUS17640</name>
</gene>
<dbReference type="AlphaFoldDB" id="A0A183TME1"/>
<name>A0A183TME1_SCHSO</name>
<proteinExistence type="predicted"/>
<reference evidence="3" key="1">
    <citation type="submission" date="2016-06" db="UniProtKB">
        <authorList>
            <consortium name="WormBaseParasite"/>
        </authorList>
    </citation>
    <scope>IDENTIFICATION</scope>
</reference>
<evidence type="ECO:0000313" key="1">
    <source>
        <dbReference type="EMBL" id="VDM04026.1"/>
    </source>
</evidence>
<dbReference type="Proteomes" id="UP000275846">
    <property type="component" value="Unassembled WGS sequence"/>
</dbReference>
<dbReference type="OrthoDB" id="10353930at2759"/>
<sequence length="111" mass="12848">MTSDIFRAYWHFIIPSFILATGTACQELFLYGGGSPVAMSVYRDLFQEYTRRHENDILIKGEFVVADVHEVLEKLLHQEKSLLSFAVTRKRRFCDIAGFSLCFITFPVLYT</sequence>
<evidence type="ECO:0000313" key="3">
    <source>
        <dbReference type="WBParaSite" id="SSLN_0001830901-mRNA-1"/>
    </source>
</evidence>
<dbReference type="WBParaSite" id="SSLN_0001830901-mRNA-1">
    <property type="protein sequence ID" value="SSLN_0001830901-mRNA-1"/>
    <property type="gene ID" value="SSLN_0001830901"/>
</dbReference>
<dbReference type="EMBL" id="UYSU01042854">
    <property type="protein sequence ID" value="VDM04026.1"/>
    <property type="molecule type" value="Genomic_DNA"/>
</dbReference>
<keyword evidence="2" id="KW-1185">Reference proteome</keyword>
<dbReference type="PROSITE" id="PS51257">
    <property type="entry name" value="PROKAR_LIPOPROTEIN"/>
    <property type="match status" value="1"/>
</dbReference>
<reference evidence="1 2" key="2">
    <citation type="submission" date="2018-11" db="EMBL/GenBank/DDBJ databases">
        <authorList>
            <consortium name="Pathogen Informatics"/>
        </authorList>
    </citation>
    <scope>NUCLEOTIDE SEQUENCE [LARGE SCALE GENOMIC DNA]</scope>
    <source>
        <strain evidence="1 2">NST_G2</strain>
    </source>
</reference>
<protein>
    <submittedName>
        <fullName evidence="3">Polysacc_synt_4 domain-containing protein</fullName>
    </submittedName>
</protein>
<evidence type="ECO:0000313" key="2">
    <source>
        <dbReference type="Proteomes" id="UP000275846"/>
    </source>
</evidence>
<accession>A0A183TME1</accession>
<organism evidence="3">
    <name type="scientific">Schistocephalus solidus</name>
    <name type="common">Tapeworm</name>
    <dbReference type="NCBI Taxonomy" id="70667"/>
    <lineage>
        <taxon>Eukaryota</taxon>
        <taxon>Metazoa</taxon>
        <taxon>Spiralia</taxon>
        <taxon>Lophotrochozoa</taxon>
        <taxon>Platyhelminthes</taxon>
        <taxon>Cestoda</taxon>
        <taxon>Eucestoda</taxon>
        <taxon>Diphyllobothriidea</taxon>
        <taxon>Diphyllobothriidae</taxon>
        <taxon>Schistocephalus</taxon>
    </lineage>
</organism>